<protein>
    <submittedName>
        <fullName evidence="1">Uncharacterized protein</fullName>
    </submittedName>
</protein>
<organism evidence="1 2">
    <name type="scientific">Spirilliplanes yamanashiensis</name>
    <dbReference type="NCBI Taxonomy" id="42233"/>
    <lineage>
        <taxon>Bacteria</taxon>
        <taxon>Bacillati</taxon>
        <taxon>Actinomycetota</taxon>
        <taxon>Actinomycetes</taxon>
        <taxon>Micromonosporales</taxon>
        <taxon>Micromonosporaceae</taxon>
        <taxon>Spirilliplanes</taxon>
    </lineage>
</organism>
<name>A0A8J3Y748_9ACTN</name>
<evidence type="ECO:0000313" key="2">
    <source>
        <dbReference type="Proteomes" id="UP000652013"/>
    </source>
</evidence>
<evidence type="ECO:0000313" key="1">
    <source>
        <dbReference type="EMBL" id="GIJ02604.1"/>
    </source>
</evidence>
<dbReference type="EMBL" id="BOOY01000012">
    <property type="protein sequence ID" value="GIJ02604.1"/>
    <property type="molecule type" value="Genomic_DNA"/>
</dbReference>
<proteinExistence type="predicted"/>
<dbReference type="Proteomes" id="UP000652013">
    <property type="component" value="Unassembled WGS sequence"/>
</dbReference>
<dbReference type="AntiFam" id="ANF00187">
    <property type="entry name" value="Shadow ORF (opposite parA)"/>
</dbReference>
<accession>A0A8J3Y748</accession>
<comment type="caution">
    <text evidence="1">The sequence shown here is derived from an EMBL/GenBank/DDBJ whole genome shotgun (WGS) entry which is preliminary data.</text>
</comment>
<sequence>MGDVEARGGVALGVEVDDQDAVAVQGERDGQVDGGGGLAHAALLVRDAEDARVGRSRHSDFAARVQNLHGAESLHGQRRIVVDVRRFT</sequence>
<keyword evidence="2" id="KW-1185">Reference proteome</keyword>
<reference evidence="1" key="1">
    <citation type="submission" date="2021-01" db="EMBL/GenBank/DDBJ databases">
        <title>Whole genome shotgun sequence of Spirilliplanes yamanashiensis NBRC 15828.</title>
        <authorList>
            <person name="Komaki H."/>
            <person name="Tamura T."/>
        </authorList>
    </citation>
    <scope>NUCLEOTIDE SEQUENCE</scope>
    <source>
        <strain evidence="1">NBRC 15828</strain>
    </source>
</reference>
<gene>
    <name evidence="1" type="ORF">Sya03_19560</name>
</gene>
<dbReference type="AlphaFoldDB" id="A0A8J3Y748"/>